<dbReference type="CDD" id="cd08204">
    <property type="entry name" value="ArfGap"/>
    <property type="match status" value="1"/>
</dbReference>
<evidence type="ECO:0000313" key="8">
    <source>
        <dbReference type="EMBL" id="KAJ6254648.1"/>
    </source>
</evidence>
<evidence type="ECO:0000259" key="6">
    <source>
        <dbReference type="PROSITE" id="PS50003"/>
    </source>
</evidence>
<dbReference type="Pfam" id="PF01412">
    <property type="entry name" value="ArfGap"/>
    <property type="match status" value="1"/>
</dbReference>
<dbReference type="InterPro" id="IPR045258">
    <property type="entry name" value="ACAP1/2/3-like"/>
</dbReference>
<organism evidence="8 9">
    <name type="scientific">Anaeramoeba flamelloides</name>
    <dbReference type="NCBI Taxonomy" id="1746091"/>
    <lineage>
        <taxon>Eukaryota</taxon>
        <taxon>Metamonada</taxon>
        <taxon>Anaeramoebidae</taxon>
        <taxon>Anaeramoeba</taxon>
    </lineage>
</organism>
<dbReference type="PANTHER" id="PTHR23180">
    <property type="entry name" value="CENTAURIN/ARF"/>
    <property type="match status" value="1"/>
</dbReference>
<sequence>MDINLQEILDNSPMFQSKLQAYEERNKALKNYLEGFNKVTQQYKKACEVFNEASDKFADYVLEYSTLMESNVTEQLERDLGDELNKLGSVFKEIVKSRQINFEHLDHLIIQPMKQFFEVDIKNAKISRKKLEKLTSDFNSAQIKYLNTAPQKKKSSKIEEIFHKSEEEYMVGCLDLVTQLHSIKEKNKFEFVERMFAVFYTQISFFHTAHEALQSLKLSVTHSTQQVEEVQSRYNKFISEKEGLKKQLIKMLTEKRLQKEKNKKLIEKTGYLYTKTGSMVKDWKKRYFIIKNHEIYYVRNSKDLTQRGKMNLLLCSVKMNYELKRRNCFEISNPNSENKLYLQAPNEEEVRSWIEVINNNIGQLLNLQQGEGHDIQTKEGCEQVLQKFYNIPGCDRCADCGTAEPEWCSINLGITFCIDCSGSHRSLGIQISKVRSLTLDSFEEETIEYFRLIGNDKLNKILESNLGNTIKPTSNDSFEVKNDYIIRKYSKREFIGELTSSEELNNSLYQAIIDEQFFEAYTLLISGANSNYIHDQDNNMTHLHTIAQSTNIQLLELLILFDANPNLFDTDFETPIHYAVRNNSPEMIKRLLLKKALIFFEKKPSNLFTNAYQLSLSLKKKECTKIILQFTDKYTLKKNNIDQFDVNINDDDDVIDDNDNDNDNDDNDDDYENKKTETIPPPLPPRKNSFTKNERRNLNNFQLEVKEFNSEQNTTSKKSPKPSWNNSNNPNQKNNEGNKDQILIDNMNTPNNGNNTSNTKTNWRRQTILPTKNWGRGTPSTNRRGGRGRGTQNNWGGGRGNVKNTNTTKTSPSGGGRGTRTNNRGKGKGRGVQNNWGRGRGNVTNTNTTKTSNNRGRGRGTNNFGRGRGNVKNTNTTKISPRRGRGTPPINRGRGTQNNWGRGRGNVTNTNTTNNRGRGRGTNYLGRGRGRGNVKNTNTTKTSTFRGGGRILTTTWGRGRSRGRGTPPIKRDGGNGRGIHNNWGRGRATTSKTFEDKNN</sequence>
<evidence type="ECO:0000256" key="5">
    <source>
        <dbReference type="SAM" id="MobiDB-lite"/>
    </source>
</evidence>
<evidence type="ECO:0000313" key="9">
    <source>
        <dbReference type="Proteomes" id="UP001150062"/>
    </source>
</evidence>
<dbReference type="Pfam" id="PF00169">
    <property type="entry name" value="PH"/>
    <property type="match status" value="1"/>
</dbReference>
<dbReference type="SUPFAM" id="SSF57863">
    <property type="entry name" value="ArfGap/RecO-like zinc finger"/>
    <property type="match status" value="1"/>
</dbReference>
<reference evidence="8" key="1">
    <citation type="submission" date="2022-08" db="EMBL/GenBank/DDBJ databases">
        <title>Novel sulfate-reducing endosymbionts in the free-living metamonad Anaeramoeba.</title>
        <authorList>
            <person name="Jerlstrom-Hultqvist J."/>
            <person name="Cepicka I."/>
            <person name="Gallot-Lavallee L."/>
            <person name="Salas-Leiva D."/>
            <person name="Curtis B.A."/>
            <person name="Zahonova K."/>
            <person name="Pipaliya S."/>
            <person name="Dacks J."/>
            <person name="Roger A.J."/>
        </authorList>
    </citation>
    <scope>NUCLEOTIDE SEQUENCE</scope>
    <source>
        <strain evidence="8">Schooner1</strain>
    </source>
</reference>
<feature type="domain" description="PH" evidence="6">
    <location>
        <begin position="265"/>
        <end position="362"/>
    </location>
</feature>
<dbReference type="Gene3D" id="2.30.29.30">
    <property type="entry name" value="Pleckstrin-homology domain (PH domain)/Phosphotyrosine-binding domain (PTB)"/>
    <property type="match status" value="1"/>
</dbReference>
<dbReference type="InterPro" id="IPR001164">
    <property type="entry name" value="ArfGAP_dom"/>
</dbReference>
<evidence type="ECO:0000259" key="7">
    <source>
        <dbReference type="PROSITE" id="PS50115"/>
    </source>
</evidence>
<dbReference type="SUPFAM" id="SSF50729">
    <property type="entry name" value="PH domain-like"/>
    <property type="match status" value="1"/>
</dbReference>
<keyword evidence="1" id="KW-0479">Metal-binding</keyword>
<dbReference type="PANTHER" id="PTHR23180:SF160">
    <property type="entry name" value="ADP-RIBOSYLATION FACTOR GTPASE-ACTIVATING PROTEIN EFFECTOR PROTEIN 1"/>
    <property type="match status" value="1"/>
</dbReference>
<feature type="domain" description="Arf-GAP" evidence="7">
    <location>
        <begin position="382"/>
        <end position="502"/>
    </location>
</feature>
<evidence type="ECO:0000256" key="3">
    <source>
        <dbReference type="ARBA" id="ARBA00022833"/>
    </source>
</evidence>
<feature type="region of interest" description="Disordered" evidence="5">
    <location>
        <begin position="707"/>
        <end position="999"/>
    </location>
</feature>
<dbReference type="InterPro" id="IPR004148">
    <property type="entry name" value="BAR_dom"/>
</dbReference>
<dbReference type="PRINTS" id="PR00405">
    <property type="entry name" value="REVINTRACTNG"/>
</dbReference>
<feature type="compositionally biased region" description="Low complexity" evidence="5">
    <location>
        <begin position="898"/>
        <end position="926"/>
    </location>
</feature>
<feature type="compositionally biased region" description="Polar residues" evidence="5">
    <location>
        <begin position="802"/>
        <end position="812"/>
    </location>
</feature>
<comment type="caution">
    <text evidence="8">The sequence shown here is derived from an EMBL/GenBank/DDBJ whole genome shotgun (WGS) entry which is preliminary data.</text>
</comment>
<feature type="compositionally biased region" description="Low complexity" evidence="5">
    <location>
        <begin position="746"/>
        <end position="761"/>
    </location>
</feature>
<keyword evidence="9" id="KW-1185">Reference proteome</keyword>
<evidence type="ECO:0000256" key="4">
    <source>
        <dbReference type="PROSITE-ProRule" id="PRU00288"/>
    </source>
</evidence>
<dbReference type="InterPro" id="IPR011993">
    <property type="entry name" value="PH-like_dom_sf"/>
</dbReference>
<keyword evidence="2 4" id="KW-0863">Zinc-finger</keyword>
<dbReference type="EMBL" id="JAOAOG010000018">
    <property type="protein sequence ID" value="KAJ6254648.1"/>
    <property type="molecule type" value="Genomic_DNA"/>
</dbReference>
<dbReference type="InterPro" id="IPR037278">
    <property type="entry name" value="ARFGAP/RecO"/>
</dbReference>
<gene>
    <name evidence="8" type="ORF">M0813_12250</name>
</gene>
<dbReference type="InterPro" id="IPR038508">
    <property type="entry name" value="ArfGAP_dom_sf"/>
</dbReference>
<name>A0ABQ8ZCM0_9EUKA</name>
<dbReference type="SMART" id="SM00105">
    <property type="entry name" value="ArfGap"/>
    <property type="match status" value="1"/>
</dbReference>
<dbReference type="Pfam" id="PF16746">
    <property type="entry name" value="BAR_3"/>
    <property type="match status" value="1"/>
</dbReference>
<dbReference type="InterPro" id="IPR027267">
    <property type="entry name" value="AH/BAR_dom_sf"/>
</dbReference>
<proteinExistence type="predicted"/>
<dbReference type="InterPro" id="IPR036770">
    <property type="entry name" value="Ankyrin_rpt-contain_sf"/>
</dbReference>
<dbReference type="Gene3D" id="1.20.1270.60">
    <property type="entry name" value="Arfaptin homology (AH) domain/BAR domain"/>
    <property type="match status" value="1"/>
</dbReference>
<accession>A0ABQ8ZCM0</accession>
<protein>
    <submittedName>
        <fullName evidence="8">Centaurin/arf</fullName>
    </submittedName>
</protein>
<evidence type="ECO:0000256" key="2">
    <source>
        <dbReference type="ARBA" id="ARBA00022771"/>
    </source>
</evidence>
<dbReference type="PROSITE" id="PS50115">
    <property type="entry name" value="ARFGAP"/>
    <property type="match status" value="1"/>
</dbReference>
<dbReference type="InterPro" id="IPR002110">
    <property type="entry name" value="Ankyrin_rpt"/>
</dbReference>
<dbReference type="SMART" id="SM00248">
    <property type="entry name" value="ANK"/>
    <property type="match status" value="2"/>
</dbReference>
<dbReference type="InterPro" id="IPR001849">
    <property type="entry name" value="PH_domain"/>
</dbReference>
<dbReference type="SUPFAM" id="SSF48403">
    <property type="entry name" value="Ankyrin repeat"/>
    <property type="match status" value="1"/>
</dbReference>
<feature type="compositionally biased region" description="Acidic residues" evidence="5">
    <location>
        <begin position="648"/>
        <end position="671"/>
    </location>
</feature>
<evidence type="ECO:0000256" key="1">
    <source>
        <dbReference type="ARBA" id="ARBA00022723"/>
    </source>
</evidence>
<dbReference type="Proteomes" id="UP001150062">
    <property type="component" value="Unassembled WGS sequence"/>
</dbReference>
<feature type="compositionally biased region" description="Low complexity" evidence="5">
    <location>
        <begin position="834"/>
        <end position="865"/>
    </location>
</feature>
<dbReference type="SUPFAM" id="SSF103657">
    <property type="entry name" value="BAR/IMD domain-like"/>
    <property type="match status" value="1"/>
</dbReference>
<dbReference type="Gene3D" id="1.25.40.20">
    <property type="entry name" value="Ankyrin repeat-containing domain"/>
    <property type="match status" value="1"/>
</dbReference>
<keyword evidence="3" id="KW-0862">Zinc</keyword>
<dbReference type="Gene3D" id="1.10.220.150">
    <property type="entry name" value="Arf GTPase activating protein"/>
    <property type="match status" value="1"/>
</dbReference>
<feature type="compositionally biased region" description="Low complexity" evidence="5">
    <location>
        <begin position="933"/>
        <end position="945"/>
    </location>
</feature>
<dbReference type="SMART" id="SM00233">
    <property type="entry name" value="PH"/>
    <property type="match status" value="1"/>
</dbReference>
<dbReference type="Pfam" id="PF12796">
    <property type="entry name" value="Ank_2"/>
    <property type="match status" value="1"/>
</dbReference>
<dbReference type="PROSITE" id="PS50003">
    <property type="entry name" value="PH_DOMAIN"/>
    <property type="match status" value="1"/>
</dbReference>
<feature type="compositionally biased region" description="Low complexity" evidence="5">
    <location>
        <begin position="712"/>
        <end position="735"/>
    </location>
</feature>
<feature type="region of interest" description="Disordered" evidence="5">
    <location>
        <begin position="647"/>
        <end position="693"/>
    </location>
</feature>